<dbReference type="RefSeq" id="WP_183512956.1">
    <property type="nucleotide sequence ID" value="NZ_BAABGK010000018.1"/>
</dbReference>
<dbReference type="EMBL" id="JACHVS010000002">
    <property type="protein sequence ID" value="MBB2997409.1"/>
    <property type="molecule type" value="Genomic_DNA"/>
</dbReference>
<accession>A0A839QMD4</accession>
<dbReference type="Proteomes" id="UP000523000">
    <property type="component" value="Unassembled WGS sequence"/>
</dbReference>
<keyword evidence="1 3" id="KW-0808">Transferase</keyword>
<protein>
    <submittedName>
        <fullName evidence="3">Poly(Glycerol-phosphate) alpha-glucosyltransferase</fullName>
        <ecNumber evidence="3">2.4.1.52</ecNumber>
    </submittedName>
</protein>
<dbReference type="EC" id="2.4.1.52" evidence="3"/>
<feature type="domain" description="Glycosyl transferase family 1" evidence="2">
    <location>
        <begin position="328"/>
        <end position="484"/>
    </location>
</feature>
<evidence type="ECO:0000313" key="4">
    <source>
        <dbReference type="Proteomes" id="UP000523000"/>
    </source>
</evidence>
<dbReference type="AlphaFoldDB" id="A0A839QMD4"/>
<organism evidence="3 4">
    <name type="scientific">Paeniglutamicibacter cryotolerans</name>
    <dbReference type="NCBI Taxonomy" id="670079"/>
    <lineage>
        <taxon>Bacteria</taxon>
        <taxon>Bacillati</taxon>
        <taxon>Actinomycetota</taxon>
        <taxon>Actinomycetes</taxon>
        <taxon>Micrococcales</taxon>
        <taxon>Micrococcaceae</taxon>
        <taxon>Paeniglutamicibacter</taxon>
    </lineage>
</organism>
<name>A0A839QMD4_9MICC</name>
<evidence type="ECO:0000313" key="3">
    <source>
        <dbReference type="EMBL" id="MBB2997409.1"/>
    </source>
</evidence>
<dbReference type="InterPro" id="IPR001296">
    <property type="entry name" value="Glyco_trans_1"/>
</dbReference>
<gene>
    <name evidence="3" type="ORF">E9229_003656</name>
</gene>
<keyword evidence="4" id="KW-1185">Reference proteome</keyword>
<dbReference type="GO" id="GO:0047265">
    <property type="term" value="F:poly(glycerol-phosphate) alpha-glucosyltransferase activity"/>
    <property type="evidence" value="ECO:0007669"/>
    <property type="project" value="UniProtKB-EC"/>
</dbReference>
<keyword evidence="3" id="KW-0328">Glycosyltransferase</keyword>
<evidence type="ECO:0000256" key="1">
    <source>
        <dbReference type="ARBA" id="ARBA00022679"/>
    </source>
</evidence>
<dbReference type="Gene3D" id="3.40.50.2000">
    <property type="entry name" value="Glycogen Phosphorylase B"/>
    <property type="match status" value="2"/>
</dbReference>
<dbReference type="Pfam" id="PF00534">
    <property type="entry name" value="Glycos_transf_1"/>
    <property type="match status" value="1"/>
</dbReference>
<proteinExistence type="predicted"/>
<dbReference type="PANTHER" id="PTHR12526">
    <property type="entry name" value="GLYCOSYLTRANSFERASE"/>
    <property type="match status" value="1"/>
</dbReference>
<comment type="caution">
    <text evidence="3">The sequence shown here is derived from an EMBL/GenBank/DDBJ whole genome shotgun (WGS) entry which is preliminary data.</text>
</comment>
<dbReference type="SUPFAM" id="SSF53756">
    <property type="entry name" value="UDP-Glycosyltransferase/glycogen phosphorylase"/>
    <property type="match status" value="1"/>
</dbReference>
<reference evidence="3 4" key="1">
    <citation type="submission" date="2020-08" db="EMBL/GenBank/DDBJ databases">
        <title>Sequencing the genomes of 1000 actinobacteria strains.</title>
        <authorList>
            <person name="Klenk H.-P."/>
        </authorList>
    </citation>
    <scope>NUCLEOTIDE SEQUENCE [LARGE SCALE GENOMIC DNA]</scope>
    <source>
        <strain evidence="3 4">DSM 22826</strain>
    </source>
</reference>
<evidence type="ECO:0000259" key="2">
    <source>
        <dbReference type="Pfam" id="PF00534"/>
    </source>
</evidence>
<sequence length="628" mass="68577">MATSAHFIVNTLALKRGGLVKAVRERASVLAASGALQSVHIDVLGAQSRLGADVADLKRDGHLHPDVIVKSVLRALDQSGPESRVPVVIEEEAEISSYFADSSGRAFRLFRNGLFERYVRFDRSGVLEVIEYFSPARYRVRREEMDETGRIARILEYQQGSNKPTVQRYIGRNGSCFLTIWQNSGQDAWAQSFLHGPEIELDSTGKLYTRAFELLLTAEEAPAICAEFRENLPNIPADNLDDIVRAISHPNLLKIITIHSNHLNPPYVRGSGTSRNWTRTLEHLDEFDAMVALTPAQKADIAAEAGHAEMITVIGQVAPAPQPLVEVNPLRLVLVARTHPKKRVDEAMRVMAHVLTKEPNAVLEVFGFGYGDAEENKIKELIAELGIVDSVRFMPFAHGTDAIYAGACATLLTSASEGFPLTLLESMSHGVPVLAYDANYGPRDVIREGINGFLVPFGEHEALAGRVVELMRNPALRESMGSAGLETLADFGPEKFSARWLELLSHSPRALRIRGSTVGPLARSARWIEGDLELTAHPDVPEGTVLVLTERTGTAPEAKAALAGGRWIITLPQLPPGTIFDAHAVMAGASKRLQAGPVEQSEGSGWRIYATQGGWLSLKAVVPRQMTN</sequence>